<dbReference type="GO" id="GO:0005886">
    <property type="term" value="C:plasma membrane"/>
    <property type="evidence" value="ECO:0007669"/>
    <property type="project" value="UniProtKB-SubCell"/>
</dbReference>
<comment type="similarity">
    <text evidence="2">Belongs to the UPF0410 family.</text>
</comment>
<dbReference type="KEGG" id="pmet:G4Y79_24320"/>
<keyword evidence="5 7" id="KW-1133">Transmembrane helix</keyword>
<dbReference type="RefSeq" id="WP_195170841.1">
    <property type="nucleotide sequence ID" value="NZ_CP062983.1"/>
</dbReference>
<evidence type="ECO:0000256" key="4">
    <source>
        <dbReference type="ARBA" id="ARBA00022692"/>
    </source>
</evidence>
<dbReference type="InterPro" id="IPR007341">
    <property type="entry name" value="Transgly_assoc"/>
</dbReference>
<evidence type="ECO:0000256" key="5">
    <source>
        <dbReference type="ARBA" id="ARBA00022989"/>
    </source>
</evidence>
<keyword evidence="9" id="KW-1185">Reference proteome</keyword>
<proteinExistence type="inferred from homology"/>
<gene>
    <name evidence="8" type="ORF">G4Y79_24320</name>
</gene>
<feature type="transmembrane region" description="Helical" evidence="7">
    <location>
        <begin position="31"/>
        <end position="50"/>
    </location>
</feature>
<dbReference type="PANTHER" id="PTHR33884:SF3">
    <property type="entry name" value="UPF0410 PROTEIN YMGE"/>
    <property type="match status" value="1"/>
</dbReference>
<comment type="subcellular location">
    <subcellularLocation>
        <location evidence="1">Cell membrane</location>
        <topology evidence="1">Multi-pass membrane protein</topology>
    </subcellularLocation>
</comment>
<feature type="transmembrane region" description="Helical" evidence="7">
    <location>
        <begin position="6"/>
        <end position="24"/>
    </location>
</feature>
<keyword evidence="3" id="KW-1003">Cell membrane</keyword>
<evidence type="ECO:0000256" key="7">
    <source>
        <dbReference type="SAM" id="Phobius"/>
    </source>
</evidence>
<dbReference type="EMBL" id="CP062983">
    <property type="protein sequence ID" value="QPC82772.1"/>
    <property type="molecule type" value="Genomic_DNA"/>
</dbReference>
<dbReference type="Pfam" id="PF04226">
    <property type="entry name" value="Transgly_assoc"/>
    <property type="match status" value="1"/>
</dbReference>
<evidence type="ECO:0000313" key="8">
    <source>
        <dbReference type="EMBL" id="QPC82772.1"/>
    </source>
</evidence>
<accession>A0A7S8E9E9</accession>
<evidence type="ECO:0000256" key="1">
    <source>
        <dbReference type="ARBA" id="ARBA00004651"/>
    </source>
</evidence>
<evidence type="ECO:0000313" key="9">
    <source>
        <dbReference type="Proteomes" id="UP000594468"/>
    </source>
</evidence>
<dbReference type="PANTHER" id="PTHR33884">
    <property type="entry name" value="UPF0410 PROTEIN YMGE"/>
    <property type="match status" value="1"/>
</dbReference>
<keyword evidence="4 7" id="KW-0812">Transmembrane</keyword>
<sequence>MDIGSILVWIIIGAVAGWLASIVMKTNASQGLVMDIIVGIIGGLVGGFVLDALDVGGGVTGINIASLLTAFIGAVIFLGILRLIRR</sequence>
<name>A0A7S8E9E9_9CHLR</name>
<dbReference type="Proteomes" id="UP000594468">
    <property type="component" value="Chromosome"/>
</dbReference>
<evidence type="ECO:0000256" key="3">
    <source>
        <dbReference type="ARBA" id="ARBA00022475"/>
    </source>
</evidence>
<reference evidence="8 9" key="1">
    <citation type="submission" date="2020-02" db="EMBL/GenBank/DDBJ databases">
        <authorList>
            <person name="Zheng R.K."/>
            <person name="Sun C.M."/>
        </authorList>
    </citation>
    <scope>NUCLEOTIDE SEQUENCE [LARGE SCALE GENOMIC DNA]</scope>
    <source>
        <strain evidence="9">rifampicinis</strain>
    </source>
</reference>
<evidence type="ECO:0000256" key="6">
    <source>
        <dbReference type="ARBA" id="ARBA00023136"/>
    </source>
</evidence>
<evidence type="ECO:0000256" key="2">
    <source>
        <dbReference type="ARBA" id="ARBA00011006"/>
    </source>
</evidence>
<organism evidence="8 9">
    <name type="scientific">Phototrophicus methaneseepsis</name>
    <dbReference type="NCBI Taxonomy" id="2710758"/>
    <lineage>
        <taxon>Bacteria</taxon>
        <taxon>Bacillati</taxon>
        <taxon>Chloroflexota</taxon>
        <taxon>Candidatus Thermofontia</taxon>
        <taxon>Phototrophicales</taxon>
        <taxon>Phototrophicaceae</taxon>
        <taxon>Phototrophicus</taxon>
    </lineage>
</organism>
<dbReference type="AlphaFoldDB" id="A0A7S8E9E9"/>
<keyword evidence="6 7" id="KW-0472">Membrane</keyword>
<protein>
    <submittedName>
        <fullName evidence="8">GlsB/YeaQ/YmgE family stress response membrane protein</fullName>
    </submittedName>
</protein>
<feature type="transmembrane region" description="Helical" evidence="7">
    <location>
        <begin position="62"/>
        <end position="84"/>
    </location>
</feature>